<dbReference type="GO" id="GO:0016559">
    <property type="term" value="P:peroxisome fission"/>
    <property type="evidence" value="ECO:0007669"/>
    <property type="project" value="TreeGrafter"/>
</dbReference>
<dbReference type="GO" id="GO:0048312">
    <property type="term" value="P:intracellular distribution of mitochondria"/>
    <property type="evidence" value="ECO:0007669"/>
    <property type="project" value="TreeGrafter"/>
</dbReference>
<feature type="compositionally biased region" description="Low complexity" evidence="3">
    <location>
        <begin position="779"/>
        <end position="794"/>
    </location>
</feature>
<dbReference type="InterPro" id="IPR022812">
    <property type="entry name" value="Dynamin"/>
</dbReference>
<dbReference type="Gene3D" id="1.20.120.1240">
    <property type="entry name" value="Dynamin, middle domain"/>
    <property type="match status" value="1"/>
</dbReference>
<dbReference type="Pfam" id="PF01031">
    <property type="entry name" value="Dynamin_M"/>
    <property type="match status" value="1"/>
</dbReference>
<keyword evidence="6" id="KW-1185">Reference proteome</keyword>
<feature type="compositionally biased region" description="Polar residues" evidence="3">
    <location>
        <begin position="808"/>
        <end position="819"/>
    </location>
</feature>
<dbReference type="GO" id="GO:0008017">
    <property type="term" value="F:microtubule binding"/>
    <property type="evidence" value="ECO:0007669"/>
    <property type="project" value="TreeGrafter"/>
</dbReference>
<dbReference type="RefSeq" id="XP_003015111.1">
    <property type="nucleotide sequence ID" value="XM_003015065.1"/>
</dbReference>
<dbReference type="PROSITE" id="PS51388">
    <property type="entry name" value="GED"/>
    <property type="match status" value="1"/>
</dbReference>
<dbReference type="GO" id="GO:0006897">
    <property type="term" value="P:endocytosis"/>
    <property type="evidence" value="ECO:0007669"/>
    <property type="project" value="TreeGrafter"/>
</dbReference>
<feature type="region of interest" description="Disordered" evidence="3">
    <location>
        <begin position="769"/>
        <end position="829"/>
    </location>
</feature>
<keyword evidence="2" id="KW-0342">GTP-binding</keyword>
<name>D4AR42_ARTBC</name>
<evidence type="ECO:0000313" key="6">
    <source>
        <dbReference type="Proteomes" id="UP000008866"/>
    </source>
</evidence>
<dbReference type="GO" id="GO:0005525">
    <property type="term" value="F:GTP binding"/>
    <property type="evidence" value="ECO:0007669"/>
    <property type="project" value="InterPro"/>
</dbReference>
<evidence type="ECO:0000259" key="4">
    <source>
        <dbReference type="PROSITE" id="PS51388"/>
    </source>
</evidence>
<dbReference type="CDD" id="cd08771">
    <property type="entry name" value="DLP_1"/>
    <property type="match status" value="1"/>
</dbReference>
<keyword evidence="1" id="KW-0547">Nucleotide-binding</keyword>
<sequence>MLRFHHVYSGKKSTTRCLQELLSCKNEINWFIVFALIAEISQYYSRIATLHTHLVSYIPSKRDGSPFVRSFVLVFFERTQKLFQSGGLVVPSTLPTMGQNAMKYDTLPINLLQSDDQSLLLERLDELRRIGLHHQVFSHTLVICGDQNCGKSAVFEAITGVPLPVNNGVSTRFVVEVALRRSTSVGTQVKIRPGPNASPDHKQKLGVFSRSHDWLSDIPRLFSEARLIMGLTREGSYSEDVLHLEISGPTLPNLTVVDLPGLMYLPRDNQTTADIAVAKSLTLTYLQNPRSIILAVISAERQLSEQMVLPMTKSFAARTMGIVTKLDRLDPDASTIAKVYDRVKQQHQSLQLGWHLLRNTDSEGTERPQRVSRDDIEELFFATATPWRTLPLHFLGVGALRSRIRKTLLSEVKRHLSVLKSDINIDLDTHRSLYEKLGSSTTTTVERRVYLARIGERFQSLTKDAIHGEYHDPYFRYRPTHSIRRLRATISNWTEEFSQDMRRRGHSYDIYDDTEQKELPPRTKDGPQPVTKREFMSGLEEFVKQSKGREISGLMNAQVVGELFIRYSLRWKEIAKAHVFQMWAKIKQYLSDVLHHIADASFGEALIHKIFNIEMEKKLQKLQEKIDELVAPFKRVIPTIVDPDLNIKISQIRRAANSGIKALSTCSLYSEILDCMLAYYSVSLNNFINNIVSLAVEGCLIDGLEDMITPSKFVQMSDDEIEDIAAESQDVKLARSRLEKQVRMLELAASACTRCELVALEATASVNRISTESKESEKTIGSGASSPSSTTSGSDTEKLLVRQDLASGPSSRQNANGQGSMLRAFPSQSTLSDKQLLTSAVYRPSTGTSSVNNDKTLPSSQPRELRRSDSRSKLGKIITKKQVSKFVSSISEE</sequence>
<dbReference type="GO" id="GO:0003924">
    <property type="term" value="F:GTPase activity"/>
    <property type="evidence" value="ECO:0007669"/>
    <property type="project" value="InterPro"/>
</dbReference>
<evidence type="ECO:0000256" key="3">
    <source>
        <dbReference type="SAM" id="MobiDB-lite"/>
    </source>
</evidence>
<evidence type="ECO:0000256" key="2">
    <source>
        <dbReference type="ARBA" id="ARBA00023134"/>
    </source>
</evidence>
<evidence type="ECO:0000256" key="1">
    <source>
        <dbReference type="ARBA" id="ARBA00022741"/>
    </source>
</evidence>
<dbReference type="EMBL" id="ABSU01000006">
    <property type="protein sequence ID" value="EFE34471.1"/>
    <property type="molecule type" value="Genomic_DNA"/>
</dbReference>
<dbReference type="GO" id="GO:0000266">
    <property type="term" value="P:mitochondrial fission"/>
    <property type="evidence" value="ECO:0007669"/>
    <property type="project" value="TreeGrafter"/>
</dbReference>
<dbReference type="Pfam" id="PF00350">
    <property type="entry name" value="Dynamin_N"/>
    <property type="match status" value="1"/>
</dbReference>
<protein>
    <recommendedName>
        <fullName evidence="4">GED domain-containing protein</fullName>
    </recommendedName>
</protein>
<dbReference type="SMART" id="SM00053">
    <property type="entry name" value="DYNc"/>
    <property type="match status" value="1"/>
</dbReference>
<organism evidence="5 6">
    <name type="scientific">Arthroderma benhamiae (strain ATCC MYA-4681 / CBS 112371)</name>
    <name type="common">Trichophyton mentagrophytes</name>
    <dbReference type="NCBI Taxonomy" id="663331"/>
    <lineage>
        <taxon>Eukaryota</taxon>
        <taxon>Fungi</taxon>
        <taxon>Dikarya</taxon>
        <taxon>Ascomycota</taxon>
        <taxon>Pezizomycotina</taxon>
        <taxon>Eurotiomycetes</taxon>
        <taxon>Eurotiomycetidae</taxon>
        <taxon>Onygenales</taxon>
        <taxon>Arthrodermataceae</taxon>
        <taxon>Trichophyton</taxon>
    </lineage>
</organism>
<dbReference type="KEGG" id="abe:ARB_06871"/>
<accession>D4AR42</accession>
<proteinExistence type="predicted"/>
<dbReference type="HOGENOM" id="CLU_008964_7_1_1"/>
<reference evidence="6" key="1">
    <citation type="journal article" date="2011" name="Genome Biol.">
        <title>Comparative and functional genomics provide insights into the pathogenicity of dermatophytic fungi.</title>
        <authorList>
            <person name="Burmester A."/>
            <person name="Shelest E."/>
            <person name="Gloeckner G."/>
            <person name="Heddergott C."/>
            <person name="Schindler S."/>
            <person name="Staib P."/>
            <person name="Heidel A."/>
            <person name="Felder M."/>
            <person name="Petzold A."/>
            <person name="Szafranski K."/>
            <person name="Feuermann M."/>
            <person name="Pedruzzi I."/>
            <person name="Priebe S."/>
            <person name="Groth M."/>
            <person name="Winkler R."/>
            <person name="Li W."/>
            <person name="Kniemeyer O."/>
            <person name="Schroeckh V."/>
            <person name="Hertweck C."/>
            <person name="Hube B."/>
            <person name="White T.C."/>
            <person name="Platzer M."/>
            <person name="Guthke R."/>
            <person name="Heitman J."/>
            <person name="Woestemeyer J."/>
            <person name="Zipfel P.F."/>
            <person name="Monod M."/>
            <person name="Brakhage A.A."/>
        </authorList>
    </citation>
    <scope>NUCLEOTIDE SEQUENCE [LARGE SCALE GENOMIC DNA]</scope>
    <source>
        <strain evidence="6">ATCC MYA-4681 / CBS 112371</strain>
    </source>
</reference>
<feature type="region of interest" description="Disordered" evidence="3">
    <location>
        <begin position="510"/>
        <end position="530"/>
    </location>
</feature>
<dbReference type="SUPFAM" id="SSF52540">
    <property type="entry name" value="P-loop containing nucleoside triphosphate hydrolases"/>
    <property type="match status" value="1"/>
</dbReference>
<feature type="compositionally biased region" description="Polar residues" evidence="3">
    <location>
        <begin position="845"/>
        <end position="862"/>
    </location>
</feature>
<dbReference type="Proteomes" id="UP000008866">
    <property type="component" value="Unassembled WGS sequence"/>
</dbReference>
<dbReference type="GO" id="GO:0016020">
    <property type="term" value="C:membrane"/>
    <property type="evidence" value="ECO:0007669"/>
    <property type="project" value="TreeGrafter"/>
</dbReference>
<dbReference type="InterPro" id="IPR045063">
    <property type="entry name" value="Dynamin_N"/>
</dbReference>
<dbReference type="OMA" id="CGDQNSG"/>
<dbReference type="eggNOG" id="KOG0446">
    <property type="taxonomic scope" value="Eukaryota"/>
</dbReference>
<dbReference type="PRINTS" id="PR00195">
    <property type="entry name" value="DYNAMIN"/>
</dbReference>
<dbReference type="GeneID" id="9520834"/>
<dbReference type="InterPro" id="IPR027417">
    <property type="entry name" value="P-loop_NTPase"/>
</dbReference>
<feature type="region of interest" description="Disordered" evidence="3">
    <location>
        <begin position="842"/>
        <end position="876"/>
    </location>
</feature>
<dbReference type="Gene3D" id="3.40.50.300">
    <property type="entry name" value="P-loop containing nucleotide triphosphate hydrolases"/>
    <property type="match status" value="1"/>
</dbReference>
<dbReference type="AlphaFoldDB" id="D4AR42"/>
<dbReference type="InterPro" id="IPR000375">
    <property type="entry name" value="Dynamin_stalk"/>
</dbReference>
<dbReference type="GO" id="GO:0005739">
    <property type="term" value="C:mitochondrion"/>
    <property type="evidence" value="ECO:0007669"/>
    <property type="project" value="TreeGrafter"/>
</dbReference>
<dbReference type="InterPro" id="IPR020850">
    <property type="entry name" value="GED_dom"/>
</dbReference>
<evidence type="ECO:0000313" key="5">
    <source>
        <dbReference type="EMBL" id="EFE34471.1"/>
    </source>
</evidence>
<dbReference type="GO" id="GO:0005874">
    <property type="term" value="C:microtubule"/>
    <property type="evidence" value="ECO:0007669"/>
    <property type="project" value="TreeGrafter"/>
</dbReference>
<feature type="compositionally biased region" description="Basic and acidic residues" evidence="3">
    <location>
        <begin position="863"/>
        <end position="872"/>
    </location>
</feature>
<dbReference type="PANTHER" id="PTHR11566">
    <property type="entry name" value="DYNAMIN"/>
    <property type="match status" value="1"/>
</dbReference>
<comment type="caution">
    <text evidence="5">The sequence shown here is derived from an EMBL/GenBank/DDBJ whole genome shotgun (WGS) entry which is preliminary data.</text>
</comment>
<dbReference type="PANTHER" id="PTHR11566:SF149">
    <property type="entry name" value="GTPASE, PUTATIVE (AFU_ORTHOLOGUE AFUA_6G11890)-RELATED"/>
    <property type="match status" value="1"/>
</dbReference>
<feature type="domain" description="GED" evidence="4">
    <location>
        <begin position="669"/>
        <end position="760"/>
    </location>
</feature>
<gene>
    <name evidence="5" type="ORF">ARB_06871</name>
</gene>
<dbReference type="InterPro" id="IPR001401">
    <property type="entry name" value="Dynamin_GTPase"/>
</dbReference>
<dbReference type="STRING" id="663331.D4AR42"/>